<dbReference type="PANTHER" id="PTHR43383:SF2">
    <property type="entry name" value="AMIDOHYDROLASE 2 FAMILY PROTEIN"/>
    <property type="match status" value="1"/>
</dbReference>
<organism evidence="2 3">
    <name type="scientific">Nonomuraea phyllanthi</name>
    <dbReference type="NCBI Taxonomy" id="2219224"/>
    <lineage>
        <taxon>Bacteria</taxon>
        <taxon>Bacillati</taxon>
        <taxon>Actinomycetota</taxon>
        <taxon>Actinomycetes</taxon>
        <taxon>Streptosporangiales</taxon>
        <taxon>Streptosporangiaceae</taxon>
        <taxon>Nonomuraea</taxon>
    </lineage>
</organism>
<dbReference type="OrthoDB" id="8244441at2"/>
<evidence type="ECO:0000259" key="1">
    <source>
        <dbReference type="Pfam" id="PF04909"/>
    </source>
</evidence>
<protein>
    <submittedName>
        <fullName evidence="2">Amidohydrolase family protein</fullName>
    </submittedName>
</protein>
<dbReference type="Gene3D" id="3.20.20.140">
    <property type="entry name" value="Metal-dependent hydrolases"/>
    <property type="match status" value="1"/>
</dbReference>
<gene>
    <name evidence="2" type="ORF">FH608_015045</name>
</gene>
<dbReference type="EMBL" id="VDLX02000005">
    <property type="protein sequence ID" value="KAB8194524.1"/>
    <property type="molecule type" value="Genomic_DNA"/>
</dbReference>
<comment type="caution">
    <text evidence="2">The sequence shown here is derived from an EMBL/GenBank/DDBJ whole genome shotgun (WGS) entry which is preliminary data.</text>
</comment>
<name>A0A5C4WK42_9ACTN</name>
<dbReference type="AlphaFoldDB" id="A0A5C4WK42"/>
<dbReference type="SUPFAM" id="SSF51556">
    <property type="entry name" value="Metallo-dependent hydrolases"/>
    <property type="match status" value="1"/>
</dbReference>
<dbReference type="RefSeq" id="WP_139631119.1">
    <property type="nucleotide sequence ID" value="NZ_CP045572.1"/>
</dbReference>
<dbReference type="GO" id="GO:0016787">
    <property type="term" value="F:hydrolase activity"/>
    <property type="evidence" value="ECO:0007669"/>
    <property type="project" value="UniProtKB-KW"/>
</dbReference>
<evidence type="ECO:0000313" key="2">
    <source>
        <dbReference type="EMBL" id="KAB8194524.1"/>
    </source>
</evidence>
<evidence type="ECO:0000313" key="3">
    <source>
        <dbReference type="Proteomes" id="UP000312512"/>
    </source>
</evidence>
<keyword evidence="3" id="KW-1185">Reference proteome</keyword>
<accession>A0A5C4WK42</accession>
<dbReference type="Pfam" id="PF04909">
    <property type="entry name" value="Amidohydro_2"/>
    <property type="match status" value="1"/>
</dbReference>
<sequence>MLPVDLPGTVRDALLAPLVDHHCHGVRRDDLSRAAFELLVNEGGSPAPPGTTHFDTAFGMAVRRWCAPVLDLEPHAPPAVYVSRREELGAAEVNRRLLAGAGVVAFLVDGGADGVGDADLLTATEMGRHGGAAADELVRVERIERAVAESAPLAVDYLDGLGDALAARAAKAVAFKSVAGALCGLDFDPARPSRGSVIAAANRRLSDPKRPLTDEVLLRHLLWSAVDAARERGLPLQLHAGFRPAAPGETSLPWVDLHRADPGRLNEFAGLVQPLGVPIVLLHCYPYHRQAAYLASLHPHVYVDAGLAPPHAAAASARVMAELLELAPFHKLLYGSACHGVAETGYLGALHYRQALGAALGARLAAGEWSPADAARVAHMIGSGNARRVYRL</sequence>
<dbReference type="InterPro" id="IPR006680">
    <property type="entry name" value="Amidohydro-rel"/>
</dbReference>
<dbReference type="PANTHER" id="PTHR43383">
    <property type="entry name" value="NODULIN 6"/>
    <property type="match status" value="1"/>
</dbReference>
<proteinExistence type="predicted"/>
<dbReference type="Proteomes" id="UP000312512">
    <property type="component" value="Unassembled WGS sequence"/>
</dbReference>
<feature type="domain" description="Amidohydrolase-related" evidence="1">
    <location>
        <begin position="211"/>
        <end position="392"/>
    </location>
</feature>
<keyword evidence="2" id="KW-0378">Hydrolase</keyword>
<dbReference type="InterPro" id="IPR032466">
    <property type="entry name" value="Metal_Hydrolase"/>
</dbReference>
<accession>A0A5P9YQR3</accession>
<reference evidence="2 3" key="1">
    <citation type="submission" date="2019-10" db="EMBL/GenBank/DDBJ databases">
        <title>Nonomuraea sp. nov., isolated from Phyllanthus amarus.</title>
        <authorList>
            <person name="Klykleung N."/>
            <person name="Tanasupawat S."/>
        </authorList>
    </citation>
    <scope>NUCLEOTIDE SEQUENCE [LARGE SCALE GENOMIC DNA]</scope>
    <source>
        <strain evidence="2 3">PA1-10</strain>
    </source>
</reference>